<evidence type="ECO:0000256" key="5">
    <source>
        <dbReference type="SAM" id="MobiDB-lite"/>
    </source>
</evidence>
<dbReference type="PANTHER" id="PTHR30055:SF160">
    <property type="entry name" value="TRANSCRIPTIONAL REGULATORY PROTEIN (PROBABLY ASNC-FAMILY)-RELATED"/>
    <property type="match status" value="1"/>
</dbReference>
<evidence type="ECO:0000256" key="4">
    <source>
        <dbReference type="PROSITE-ProRule" id="PRU00335"/>
    </source>
</evidence>
<dbReference type="Proteomes" id="UP001164965">
    <property type="component" value="Chromosome"/>
</dbReference>
<gene>
    <name evidence="7" type="ORF">RHODO2019_12155</name>
</gene>
<dbReference type="InterPro" id="IPR009057">
    <property type="entry name" value="Homeodomain-like_sf"/>
</dbReference>
<sequence length="222" mass="24256">MTGPAETAQTPGQDTVSSPVPRRNARLPRTARRAQLMAAARDVFVARGYHAAGMDEIAERAGVSKPVLYQHFPGKLDLYLDLLHSYVDDLVRGVREALASTGDNKLRVRAAVQAYFDFIDDEAQGYRLVFESDLLGEPSVQQRVDRALEACIEAVAEAVITDAGLDLPRARMFAVGLVGASQVSARYWLDHDRPVPKDEAVAITSSLAWRGVAHLPLQHEPG</sequence>
<keyword evidence="2 4" id="KW-0238">DNA-binding</keyword>
<evidence type="ECO:0000259" key="6">
    <source>
        <dbReference type="PROSITE" id="PS50977"/>
    </source>
</evidence>
<dbReference type="PROSITE" id="PS50977">
    <property type="entry name" value="HTH_TETR_2"/>
    <property type="match status" value="1"/>
</dbReference>
<dbReference type="Gene3D" id="1.10.357.10">
    <property type="entry name" value="Tetracycline Repressor, domain 2"/>
    <property type="match status" value="1"/>
</dbReference>
<dbReference type="InterPro" id="IPR054129">
    <property type="entry name" value="DesT_TetR_C"/>
</dbReference>
<dbReference type="SUPFAM" id="SSF46689">
    <property type="entry name" value="Homeodomain-like"/>
    <property type="match status" value="1"/>
</dbReference>
<dbReference type="InterPro" id="IPR050109">
    <property type="entry name" value="HTH-type_TetR-like_transc_reg"/>
</dbReference>
<evidence type="ECO:0000256" key="1">
    <source>
        <dbReference type="ARBA" id="ARBA00023015"/>
    </source>
</evidence>
<organism evidence="7 8">
    <name type="scientific">Rhodococcus antarcticus</name>
    <dbReference type="NCBI Taxonomy" id="2987751"/>
    <lineage>
        <taxon>Bacteria</taxon>
        <taxon>Bacillati</taxon>
        <taxon>Actinomycetota</taxon>
        <taxon>Actinomycetes</taxon>
        <taxon>Mycobacteriales</taxon>
        <taxon>Nocardiaceae</taxon>
        <taxon>Rhodococcus</taxon>
    </lineage>
</organism>
<dbReference type="RefSeq" id="WP_265382043.1">
    <property type="nucleotide sequence ID" value="NZ_CP110615.1"/>
</dbReference>
<protein>
    <submittedName>
        <fullName evidence="7">TetR/AcrR family transcriptional regulator</fullName>
    </submittedName>
</protein>
<feature type="compositionally biased region" description="Polar residues" evidence="5">
    <location>
        <begin position="7"/>
        <end position="18"/>
    </location>
</feature>
<keyword evidence="3" id="KW-0804">Transcription</keyword>
<feature type="domain" description="HTH tetR-type" evidence="6">
    <location>
        <begin position="30"/>
        <end position="90"/>
    </location>
</feature>
<evidence type="ECO:0000313" key="7">
    <source>
        <dbReference type="EMBL" id="UZJ23935.1"/>
    </source>
</evidence>
<reference evidence="7" key="1">
    <citation type="submission" date="2022-10" db="EMBL/GenBank/DDBJ databases">
        <title>Rhodococcus sp.75.</title>
        <authorList>
            <person name="Sun M."/>
        </authorList>
    </citation>
    <scope>NUCLEOTIDE SEQUENCE</scope>
    <source>
        <strain evidence="7">75</strain>
    </source>
</reference>
<dbReference type="PANTHER" id="PTHR30055">
    <property type="entry name" value="HTH-TYPE TRANSCRIPTIONAL REGULATOR RUTR"/>
    <property type="match status" value="1"/>
</dbReference>
<dbReference type="SUPFAM" id="SSF48498">
    <property type="entry name" value="Tetracyclin repressor-like, C-terminal domain"/>
    <property type="match status" value="1"/>
</dbReference>
<feature type="region of interest" description="Disordered" evidence="5">
    <location>
        <begin position="1"/>
        <end position="26"/>
    </location>
</feature>
<dbReference type="EMBL" id="CP110615">
    <property type="protein sequence ID" value="UZJ23935.1"/>
    <property type="molecule type" value="Genomic_DNA"/>
</dbReference>
<dbReference type="InterPro" id="IPR001647">
    <property type="entry name" value="HTH_TetR"/>
</dbReference>
<dbReference type="PRINTS" id="PR00455">
    <property type="entry name" value="HTHTETR"/>
</dbReference>
<dbReference type="InterPro" id="IPR036271">
    <property type="entry name" value="Tet_transcr_reg_TetR-rel_C_sf"/>
</dbReference>
<proteinExistence type="predicted"/>
<feature type="DNA-binding region" description="H-T-H motif" evidence="4">
    <location>
        <begin position="53"/>
        <end position="72"/>
    </location>
</feature>
<evidence type="ECO:0000313" key="8">
    <source>
        <dbReference type="Proteomes" id="UP001164965"/>
    </source>
</evidence>
<dbReference type="Pfam" id="PF00440">
    <property type="entry name" value="TetR_N"/>
    <property type="match status" value="1"/>
</dbReference>
<keyword evidence="8" id="KW-1185">Reference proteome</keyword>
<name>A0ABY6NX19_9NOCA</name>
<accession>A0ABY6NX19</accession>
<dbReference type="Pfam" id="PF21943">
    <property type="entry name" value="TetR_C_46"/>
    <property type="match status" value="1"/>
</dbReference>
<evidence type="ECO:0000256" key="3">
    <source>
        <dbReference type="ARBA" id="ARBA00023163"/>
    </source>
</evidence>
<keyword evidence="1" id="KW-0805">Transcription regulation</keyword>
<evidence type="ECO:0000256" key="2">
    <source>
        <dbReference type="ARBA" id="ARBA00023125"/>
    </source>
</evidence>